<accession>A0AAU7U516</accession>
<dbReference type="InterPro" id="IPR036388">
    <property type="entry name" value="WH-like_DNA-bd_sf"/>
</dbReference>
<dbReference type="GO" id="GO:0006355">
    <property type="term" value="P:regulation of DNA-templated transcription"/>
    <property type="evidence" value="ECO:0007669"/>
    <property type="project" value="InterPro"/>
</dbReference>
<dbReference type="Pfam" id="PF00931">
    <property type="entry name" value="NB-ARC"/>
    <property type="match status" value="1"/>
</dbReference>
<dbReference type="InterPro" id="IPR016032">
    <property type="entry name" value="Sig_transdc_resp-reg_C-effctor"/>
</dbReference>
<dbReference type="PROSITE" id="PS50043">
    <property type="entry name" value="HTH_LUXR_2"/>
    <property type="match status" value="1"/>
</dbReference>
<feature type="domain" description="HTH luxR-type" evidence="1">
    <location>
        <begin position="708"/>
        <end position="773"/>
    </location>
</feature>
<dbReference type="CDD" id="cd06170">
    <property type="entry name" value="LuxR_C_like"/>
    <property type="match status" value="1"/>
</dbReference>
<dbReference type="InterPro" id="IPR000792">
    <property type="entry name" value="Tscrpt_reg_LuxR_C"/>
</dbReference>
<dbReference type="PRINTS" id="PR00038">
    <property type="entry name" value="HTHLUXR"/>
</dbReference>
<dbReference type="PRINTS" id="PR00364">
    <property type="entry name" value="DISEASERSIST"/>
</dbReference>
<dbReference type="InterPro" id="IPR027417">
    <property type="entry name" value="P-loop_NTPase"/>
</dbReference>
<evidence type="ECO:0000259" key="1">
    <source>
        <dbReference type="PROSITE" id="PS50043"/>
    </source>
</evidence>
<dbReference type="Gene3D" id="1.10.10.10">
    <property type="entry name" value="Winged helix-like DNA-binding domain superfamily/Winged helix DNA-binding domain"/>
    <property type="match status" value="1"/>
</dbReference>
<organism evidence="2">
    <name type="scientific">Deinococcus sonorensis KR-87</name>
    <dbReference type="NCBI Taxonomy" id="694439"/>
    <lineage>
        <taxon>Bacteria</taxon>
        <taxon>Thermotogati</taxon>
        <taxon>Deinococcota</taxon>
        <taxon>Deinococci</taxon>
        <taxon>Deinococcales</taxon>
        <taxon>Deinococcaceae</taxon>
        <taxon>Deinococcus</taxon>
    </lineage>
</organism>
<evidence type="ECO:0000313" key="2">
    <source>
        <dbReference type="EMBL" id="XBV83610.1"/>
    </source>
</evidence>
<dbReference type="SMART" id="SM00421">
    <property type="entry name" value="HTH_LUXR"/>
    <property type="match status" value="1"/>
</dbReference>
<dbReference type="SUPFAM" id="SSF52540">
    <property type="entry name" value="P-loop containing nucleoside triphosphate hydrolases"/>
    <property type="match status" value="1"/>
</dbReference>
<dbReference type="InterPro" id="IPR002182">
    <property type="entry name" value="NB-ARC"/>
</dbReference>
<reference evidence="2" key="1">
    <citation type="submission" date="2024-06" db="EMBL/GenBank/DDBJ databases">
        <title>Draft Genome Sequence of Deinococcus sonorensis Type Strain KR-87, a Biofilm Producing Representative of the Genus Deinococcus.</title>
        <authorList>
            <person name="Boren L.S."/>
            <person name="Grosso R.A."/>
            <person name="Hugenberg-Cox A.N."/>
            <person name="Hill J.T.E."/>
            <person name="Albert C.M."/>
            <person name="Tuohy J.M."/>
        </authorList>
    </citation>
    <scope>NUCLEOTIDE SEQUENCE</scope>
    <source>
        <strain evidence="2">KR-87</strain>
        <plasmid evidence="2">pDson01</plasmid>
    </source>
</reference>
<dbReference type="SUPFAM" id="SSF48452">
    <property type="entry name" value="TPR-like"/>
    <property type="match status" value="2"/>
</dbReference>
<dbReference type="InterPro" id="IPR011990">
    <property type="entry name" value="TPR-like_helical_dom_sf"/>
</dbReference>
<dbReference type="AlphaFoldDB" id="A0AAU7U516"/>
<dbReference type="SUPFAM" id="SSF46894">
    <property type="entry name" value="C-terminal effector domain of the bipartite response regulators"/>
    <property type="match status" value="1"/>
</dbReference>
<dbReference type="PANTHER" id="PTHR47691:SF3">
    <property type="entry name" value="HTH-TYPE TRANSCRIPTIONAL REGULATOR RV0890C-RELATED"/>
    <property type="match status" value="1"/>
</dbReference>
<dbReference type="Gene3D" id="3.40.50.300">
    <property type="entry name" value="P-loop containing nucleotide triphosphate hydrolases"/>
    <property type="match status" value="1"/>
</dbReference>
<keyword evidence="2" id="KW-0614">Plasmid</keyword>
<dbReference type="Gene3D" id="1.25.40.10">
    <property type="entry name" value="Tetratricopeptide repeat domain"/>
    <property type="match status" value="2"/>
</dbReference>
<name>A0AAU7U516_9DEIO</name>
<sequence length="778" mass="83243">MPLSRPPRLERSLRGLQGRERELGVCAALLQRRDVRLVTLTGMGGVGKTRLAVRLAHDLQDAFADGACLVSLAAVTQAELVPQAVAAALGVGGEQLAVEAVFAALRSARMLLVLDNLEHLLDAAGFVAELLLEAPGVCILATSRAPLQLSGEHEVTLGPLGLPEASDLASDIALRSVPAVALFVERASEVRPQLTWDLEALQRVARIVTRLGGWPLSLELAAARLRLFSLDALGRALEAPLEVLTRGPRDLPARQQSLRATLDWSYGLLRPEEQRLLAWLAVFPGTFTPEEVGAALGAVGRLDVLAALVEHGWVGRAAQDGGLSLLEPVREYALEKLKEADALDAAREAHARFYLTRLEAQFAAGSPRADRARYLTWVTATYPHLRSALSWAIASGTTALALRLERGLYQFWMAGNGLVDEGRVWAETLLLHVQDSDQATRAHLHNVIGHLALMQGEPLSAALHHERALALARALGNPVLEANTMLLLAQARQFSGPDLSQTEALIREARARYTTLEDRSGQQGATMSLVMVLHAQGRDAEALQCVDTLAPEVHPGHTPLLRVQVLVWSAWLRIRLGQTAEAPALLADARRVAEGLPSPVARSSVERVYGEWALATGQPGDAQAHFTRALEEARRASVPGVLASITEALGRAAEALGDPEGAAALYRQVVERDAGRVAPQVAEAASAALARLSQATGRQGSAPQHPARTTPLTDLTARETEVLALVARGDTNGQIAAALGITLPTVNAHLRTIFSKLGVASRVLATRVALERGLIRQD</sequence>
<dbReference type="EMBL" id="CP158297">
    <property type="protein sequence ID" value="XBV83610.1"/>
    <property type="molecule type" value="Genomic_DNA"/>
</dbReference>
<protein>
    <submittedName>
        <fullName evidence="2">LuxR C-terminal-related transcriptional regulator</fullName>
    </submittedName>
</protein>
<dbReference type="RefSeq" id="WP_350241208.1">
    <property type="nucleotide sequence ID" value="NZ_CP158297.1"/>
</dbReference>
<geneLocation type="plasmid" evidence="2">
    <name>pDson01</name>
</geneLocation>
<proteinExistence type="predicted"/>
<dbReference type="GO" id="GO:0003677">
    <property type="term" value="F:DNA binding"/>
    <property type="evidence" value="ECO:0007669"/>
    <property type="project" value="InterPro"/>
</dbReference>
<dbReference type="Pfam" id="PF00196">
    <property type="entry name" value="GerE"/>
    <property type="match status" value="1"/>
</dbReference>
<gene>
    <name evidence="2" type="ORF">ABOD76_02685</name>
</gene>
<dbReference type="KEGG" id="dsc:ABOD76_02685"/>
<dbReference type="PANTHER" id="PTHR47691">
    <property type="entry name" value="REGULATOR-RELATED"/>
    <property type="match status" value="1"/>
</dbReference>
<dbReference type="GO" id="GO:0043531">
    <property type="term" value="F:ADP binding"/>
    <property type="evidence" value="ECO:0007669"/>
    <property type="project" value="InterPro"/>
</dbReference>